<dbReference type="InterPro" id="IPR050498">
    <property type="entry name" value="Ycf3"/>
</dbReference>
<dbReference type="InterPro" id="IPR019734">
    <property type="entry name" value="TPR_rpt"/>
</dbReference>
<evidence type="ECO:0000256" key="1">
    <source>
        <dbReference type="ARBA" id="ARBA00022737"/>
    </source>
</evidence>
<protein>
    <recommendedName>
        <fullName evidence="6">Tetratricopeptide repeat protein</fullName>
    </recommendedName>
</protein>
<accession>A0ABP8U042</accession>
<evidence type="ECO:0000313" key="4">
    <source>
        <dbReference type="EMBL" id="GAA4620714.1"/>
    </source>
</evidence>
<dbReference type="Gene3D" id="1.25.40.10">
    <property type="entry name" value="Tetratricopeptide repeat domain"/>
    <property type="match status" value="2"/>
</dbReference>
<keyword evidence="1" id="KW-0677">Repeat</keyword>
<evidence type="ECO:0000313" key="5">
    <source>
        <dbReference type="Proteomes" id="UP001501442"/>
    </source>
</evidence>
<proteinExistence type="predicted"/>
<organism evidence="4 5">
    <name type="scientific">Actinoallomurus vinaceus</name>
    <dbReference type="NCBI Taxonomy" id="1080074"/>
    <lineage>
        <taxon>Bacteria</taxon>
        <taxon>Bacillati</taxon>
        <taxon>Actinomycetota</taxon>
        <taxon>Actinomycetes</taxon>
        <taxon>Streptosporangiales</taxon>
        <taxon>Thermomonosporaceae</taxon>
        <taxon>Actinoallomurus</taxon>
    </lineage>
</organism>
<reference evidence="5" key="1">
    <citation type="journal article" date="2019" name="Int. J. Syst. Evol. Microbiol.">
        <title>The Global Catalogue of Microorganisms (GCM) 10K type strain sequencing project: providing services to taxonomists for standard genome sequencing and annotation.</title>
        <authorList>
            <consortium name="The Broad Institute Genomics Platform"/>
            <consortium name="The Broad Institute Genome Sequencing Center for Infectious Disease"/>
            <person name="Wu L."/>
            <person name="Ma J."/>
        </authorList>
    </citation>
    <scope>NUCLEOTIDE SEQUENCE [LARGE SCALE GENOMIC DNA]</scope>
    <source>
        <strain evidence="5">JCM 17939</strain>
    </source>
</reference>
<evidence type="ECO:0000256" key="3">
    <source>
        <dbReference type="PROSITE-ProRule" id="PRU00339"/>
    </source>
</evidence>
<name>A0ABP8U042_9ACTN</name>
<comment type="caution">
    <text evidence="4">The sequence shown here is derived from an EMBL/GenBank/DDBJ whole genome shotgun (WGS) entry which is preliminary data.</text>
</comment>
<dbReference type="EMBL" id="BAABHK010000001">
    <property type="protein sequence ID" value="GAA4620714.1"/>
    <property type="molecule type" value="Genomic_DNA"/>
</dbReference>
<dbReference type="PROSITE" id="PS50005">
    <property type="entry name" value="TPR"/>
    <property type="match status" value="1"/>
</dbReference>
<keyword evidence="5" id="KW-1185">Reference proteome</keyword>
<keyword evidence="2 3" id="KW-0802">TPR repeat</keyword>
<dbReference type="SUPFAM" id="SSF48452">
    <property type="entry name" value="TPR-like"/>
    <property type="match status" value="2"/>
</dbReference>
<dbReference type="Gene3D" id="1.25.40.1040">
    <property type="match status" value="1"/>
</dbReference>
<dbReference type="InterPro" id="IPR011990">
    <property type="entry name" value="TPR-like_helical_dom_sf"/>
</dbReference>
<dbReference type="PANTHER" id="PTHR44858:SF1">
    <property type="entry name" value="UDP-N-ACETYLGLUCOSAMINE--PEPTIDE N-ACETYLGLUCOSAMINYLTRANSFERASE SPINDLY-RELATED"/>
    <property type="match status" value="1"/>
</dbReference>
<feature type="repeat" description="TPR" evidence="3">
    <location>
        <begin position="430"/>
        <end position="463"/>
    </location>
</feature>
<evidence type="ECO:0000256" key="2">
    <source>
        <dbReference type="ARBA" id="ARBA00022803"/>
    </source>
</evidence>
<dbReference type="Pfam" id="PF13432">
    <property type="entry name" value="TPR_16"/>
    <property type="match status" value="3"/>
</dbReference>
<dbReference type="SMART" id="SM00028">
    <property type="entry name" value="TPR"/>
    <property type="match status" value="7"/>
</dbReference>
<gene>
    <name evidence="4" type="ORF">GCM10023196_005800</name>
</gene>
<dbReference type="Proteomes" id="UP001501442">
    <property type="component" value="Unassembled WGS sequence"/>
</dbReference>
<sequence length="680" mass="74064">MSPRHRVMTAPPRWDRESLVDSLGLPKLLTPVIDAHAALRGPYTAGGAIIRAVAPTALAIAPDLVERHDLEIRTVAPELRATIPIGRETLFHQIPDAERTRVHSRLRTARIAHGLTDFLHEYLRRLNTGSAALVLENVDQADATDRELIAILLRRFDPSLLSLLLCTRTSTDDWPQAEAIEGNTDAAPTEAEDSADLAARVVAADGTCDDPQALRAYEQLEASERARLHDARADELAVGDWSWRLGALPYHRERGTDPDAAVTALATAQDHCFALAFHEACVDLGRRGRARTEPGSGSRWRFTRQMALSLALLGQGEQSEALYDEARAASADPAVHRVAAYETAMLYTRHHDPKRHDHMRAMASINAAIAVASLLPDPQDRTFYEIFYQNGKALVELRLGNPTEALRLVDAGILRMDRELPPDRHLLDRCTLLSNRARLLAMLGDTEEALRAYDALLAVDPDYAEYHFDRANLLHVTGQDEAALAAYDIAIRLGPPFPEMHFNRAVLRQASDDASGALRDLDRVLELDPGYVDAYVNRAGLRAMIGDDDGAADDVRTGLSADPGNPHLTCVRGQLAAAADDVEQARRDFDTALATDPGLVAALAGRAALAEANGDPIAAVRDLTRALAVGEDAALLYNRAVAHRSAGQLAEARADIAHALTLAPNDPDIVQLRIELESVD</sequence>
<evidence type="ECO:0008006" key="6">
    <source>
        <dbReference type="Google" id="ProtNLM"/>
    </source>
</evidence>
<dbReference type="PANTHER" id="PTHR44858">
    <property type="entry name" value="TETRATRICOPEPTIDE REPEAT PROTEIN 6"/>
    <property type="match status" value="1"/>
</dbReference>